<evidence type="ECO:0000313" key="2">
    <source>
        <dbReference type="Proteomes" id="UP000048984"/>
    </source>
</evidence>
<reference evidence="1 2" key="1">
    <citation type="submission" date="2015-09" db="EMBL/GenBank/DDBJ databases">
        <authorList>
            <person name="Jackson K.R."/>
            <person name="Lunt B.L."/>
            <person name="Fisher J.N.B."/>
            <person name="Gardner A.V."/>
            <person name="Bailey M.E."/>
            <person name="Deus L.M."/>
            <person name="Earl A.S."/>
            <person name="Gibby P.D."/>
            <person name="Hartmann K.A."/>
            <person name="Liu J.E."/>
            <person name="Manci A.M."/>
            <person name="Nielsen D.A."/>
            <person name="Solomon M.B."/>
            <person name="Breakwell D.P."/>
            <person name="Burnett S.H."/>
            <person name="Grose J.H."/>
        </authorList>
    </citation>
    <scope>NUCLEOTIDE SEQUENCE [LARGE SCALE GENOMIC DNA]</scope>
    <source>
        <strain evidence="1 2">16</strain>
    </source>
</reference>
<dbReference type="STRING" id="665126.ABB55_00005"/>
<protein>
    <submittedName>
        <fullName evidence="1">Uncharacterized protein</fullName>
    </submittedName>
</protein>
<dbReference type="EMBL" id="LJYW01000001">
    <property type="protein sequence ID" value="KPL50811.1"/>
    <property type="molecule type" value="Genomic_DNA"/>
</dbReference>
<proteinExistence type="predicted"/>
<accession>A0A0P6VYQ0</accession>
<sequence length="261" mass="26774">MPGEPTWWLRWAQSVAASGATARRLQQPIENVRRFAGETVTVVGRLKCPNTRTVTPRLSQYFGTGGSPSATVDTAGADWVTVPTNTWTYYASVIQVPSLSGKTLGTNGDSALILSLGLPLTQTYTLDIAELALIPGALAAAVDWPTPAEELAACRRYYQALTATSALGAFGTGRATGTTAADLVVPLIAPMRGATPTVAPINAVSTLRVSGTALSALSPAGHSDNAVRLTGTVASGLTTGQALLLEGVSAGDGLAIAQELL</sequence>
<gene>
    <name evidence="1" type="ORF">ABB55_00005</name>
</gene>
<comment type="caution">
    <text evidence="1">The sequence shown here is derived from an EMBL/GenBank/DDBJ whole genome shotgun (WGS) entry which is preliminary data.</text>
</comment>
<keyword evidence="2" id="KW-1185">Reference proteome</keyword>
<dbReference type="Proteomes" id="UP000048984">
    <property type="component" value="Unassembled WGS sequence"/>
</dbReference>
<dbReference type="AlphaFoldDB" id="A0A0P6VYQ0"/>
<organism evidence="1 2">
    <name type="scientific">Prosthecodimorpha hirschii</name>
    <dbReference type="NCBI Taxonomy" id="665126"/>
    <lineage>
        <taxon>Bacteria</taxon>
        <taxon>Pseudomonadati</taxon>
        <taxon>Pseudomonadota</taxon>
        <taxon>Alphaproteobacteria</taxon>
        <taxon>Hyphomicrobiales</taxon>
        <taxon>Ancalomicrobiaceae</taxon>
        <taxon>Prosthecodimorpha</taxon>
    </lineage>
</organism>
<reference evidence="1 2" key="2">
    <citation type="submission" date="2015-10" db="EMBL/GenBank/DDBJ databases">
        <title>Draft Genome Sequence of Prosthecomicrobium hirschii ATCC 27832.</title>
        <authorList>
            <person name="Daniel J."/>
            <person name="Givan S.A."/>
            <person name="Brun Y.V."/>
            <person name="Brown P.J."/>
        </authorList>
    </citation>
    <scope>NUCLEOTIDE SEQUENCE [LARGE SCALE GENOMIC DNA]</scope>
    <source>
        <strain evidence="1 2">16</strain>
    </source>
</reference>
<name>A0A0P6VYQ0_9HYPH</name>
<evidence type="ECO:0000313" key="1">
    <source>
        <dbReference type="EMBL" id="KPL50811.1"/>
    </source>
</evidence>